<dbReference type="Gene3D" id="2.50.20.10">
    <property type="entry name" value="Lipoprotein localisation LolA/LolB/LppX"/>
    <property type="match status" value="1"/>
</dbReference>
<dbReference type="EMBL" id="SOAX01000006">
    <property type="protein sequence ID" value="TDT38453.1"/>
    <property type="molecule type" value="Genomic_DNA"/>
</dbReference>
<keyword evidence="5 13" id="KW-0813">Transport</keyword>
<keyword evidence="8 13" id="KW-0472">Membrane</keyword>
<comment type="similarity">
    <text evidence="2 13">Belongs to the LolB family.</text>
</comment>
<keyword evidence="12 13" id="KW-0449">Lipoprotein</keyword>
<protein>
    <recommendedName>
        <fullName evidence="4 13">Outer-membrane lipoprotein LolB</fullName>
    </recommendedName>
</protein>
<evidence type="ECO:0000256" key="13">
    <source>
        <dbReference type="HAMAP-Rule" id="MF_00233"/>
    </source>
</evidence>
<evidence type="ECO:0000256" key="1">
    <source>
        <dbReference type="ARBA" id="ARBA00004459"/>
    </source>
</evidence>
<dbReference type="InterPro" id="IPR004565">
    <property type="entry name" value="OM_lipoprot_LolB"/>
</dbReference>
<gene>
    <name evidence="13" type="primary">lolB</name>
    <name evidence="15" type="ORF">DES49_2429</name>
</gene>
<dbReference type="NCBIfam" id="TIGR00548">
    <property type="entry name" value="lolB"/>
    <property type="match status" value="1"/>
</dbReference>
<evidence type="ECO:0000256" key="8">
    <source>
        <dbReference type="ARBA" id="ARBA00023136"/>
    </source>
</evidence>
<keyword evidence="10 13" id="KW-0143">Chaperone</keyword>
<evidence type="ECO:0000256" key="5">
    <source>
        <dbReference type="ARBA" id="ARBA00022448"/>
    </source>
</evidence>
<feature type="chain" id="PRO_5020768177" description="Outer-membrane lipoprotein LolB" evidence="14">
    <location>
        <begin position="21"/>
        <end position="208"/>
    </location>
</feature>
<evidence type="ECO:0000256" key="12">
    <source>
        <dbReference type="ARBA" id="ARBA00023288"/>
    </source>
</evidence>
<keyword evidence="6 13" id="KW-0732">Signal</keyword>
<keyword evidence="7 13" id="KW-0653">Protein transport</keyword>
<keyword evidence="16" id="KW-1185">Reference proteome</keyword>
<dbReference type="RefSeq" id="WP_133736676.1">
    <property type="nucleotide sequence ID" value="NZ_SOAX01000006.1"/>
</dbReference>
<evidence type="ECO:0000256" key="14">
    <source>
        <dbReference type="SAM" id="SignalP"/>
    </source>
</evidence>
<dbReference type="GO" id="GO:0015031">
    <property type="term" value="P:protein transport"/>
    <property type="evidence" value="ECO:0007669"/>
    <property type="project" value="UniProtKB-KW"/>
</dbReference>
<dbReference type="HAMAP" id="MF_00233">
    <property type="entry name" value="LolB"/>
    <property type="match status" value="1"/>
</dbReference>
<dbReference type="OrthoDB" id="9797618at2"/>
<dbReference type="Pfam" id="PF03550">
    <property type="entry name" value="LolB"/>
    <property type="match status" value="1"/>
</dbReference>
<dbReference type="GO" id="GO:0009279">
    <property type="term" value="C:cell outer membrane"/>
    <property type="evidence" value="ECO:0007669"/>
    <property type="project" value="UniProtKB-SubCell"/>
</dbReference>
<sequence length="208" mass="23768">MAVRYWLLAGIVLLLQGCMTAPPAPPPDDSYTTEKPDDWPERRERLSDFNHWELQGKVAVRHEEGTDSAVIRSWTQRGDYFRIEMSSAFMGMGTVRLEGSPASLVITDPDGKTYQSADPEQLIEDTLGWTLPVQALYYWIRGLPVPGDDHQLFFNTQGQIAYLRQHGWELNFDSHQTLEGLPEVPRSLTATRGDLRLRLVLTRWTPQQ</sequence>
<reference evidence="15 16" key="1">
    <citation type="submission" date="2019-03" db="EMBL/GenBank/DDBJ databases">
        <title>Genomic Encyclopedia of Type Strains, Phase IV (KMG-IV): sequencing the most valuable type-strain genomes for metagenomic binning, comparative biology and taxonomic classification.</title>
        <authorList>
            <person name="Goeker M."/>
        </authorList>
    </citation>
    <scope>NUCLEOTIDE SEQUENCE [LARGE SCALE GENOMIC DNA]</scope>
    <source>
        <strain evidence="15 16">DSM 15505</strain>
    </source>
</reference>
<keyword evidence="9 13" id="KW-0564">Palmitate</keyword>
<dbReference type="InterPro" id="IPR029046">
    <property type="entry name" value="LolA/LolB/LppX"/>
</dbReference>
<evidence type="ECO:0000256" key="6">
    <source>
        <dbReference type="ARBA" id="ARBA00022729"/>
    </source>
</evidence>
<proteinExistence type="inferred from homology"/>
<comment type="subcellular location">
    <subcellularLocation>
        <location evidence="1 13">Cell outer membrane</location>
        <topology evidence="1 13">Lipid-anchor</topology>
    </subcellularLocation>
</comment>
<dbReference type="Proteomes" id="UP000295830">
    <property type="component" value="Unassembled WGS sequence"/>
</dbReference>
<evidence type="ECO:0000256" key="10">
    <source>
        <dbReference type="ARBA" id="ARBA00023186"/>
    </source>
</evidence>
<name>A0A4R7JMX0_9GAMM</name>
<dbReference type="CDD" id="cd16326">
    <property type="entry name" value="LolB"/>
    <property type="match status" value="1"/>
</dbReference>
<evidence type="ECO:0000256" key="7">
    <source>
        <dbReference type="ARBA" id="ARBA00022927"/>
    </source>
</evidence>
<comment type="caution">
    <text evidence="15">The sequence shown here is derived from an EMBL/GenBank/DDBJ whole genome shotgun (WGS) entry which is preliminary data.</text>
</comment>
<evidence type="ECO:0000256" key="3">
    <source>
        <dbReference type="ARBA" id="ARBA00011245"/>
    </source>
</evidence>
<evidence type="ECO:0000256" key="2">
    <source>
        <dbReference type="ARBA" id="ARBA00009696"/>
    </source>
</evidence>
<comment type="subunit">
    <text evidence="3 13">Monomer.</text>
</comment>
<accession>A0A4R7JMX0</accession>
<dbReference type="GO" id="GO:0044874">
    <property type="term" value="P:lipoprotein localization to outer membrane"/>
    <property type="evidence" value="ECO:0007669"/>
    <property type="project" value="UniProtKB-UniRule"/>
</dbReference>
<evidence type="ECO:0000256" key="9">
    <source>
        <dbReference type="ARBA" id="ARBA00023139"/>
    </source>
</evidence>
<evidence type="ECO:0000256" key="11">
    <source>
        <dbReference type="ARBA" id="ARBA00023237"/>
    </source>
</evidence>
<evidence type="ECO:0000313" key="15">
    <source>
        <dbReference type="EMBL" id="TDT38453.1"/>
    </source>
</evidence>
<keyword evidence="11 13" id="KW-0998">Cell outer membrane</keyword>
<dbReference type="AlphaFoldDB" id="A0A4R7JMX0"/>
<evidence type="ECO:0000256" key="4">
    <source>
        <dbReference type="ARBA" id="ARBA00016202"/>
    </source>
</evidence>
<organism evidence="15 16">
    <name type="scientific">Halospina denitrificans</name>
    <dbReference type="NCBI Taxonomy" id="332522"/>
    <lineage>
        <taxon>Bacteria</taxon>
        <taxon>Pseudomonadati</taxon>
        <taxon>Pseudomonadota</taxon>
        <taxon>Gammaproteobacteria</taxon>
        <taxon>Halospina</taxon>
    </lineage>
</organism>
<comment type="function">
    <text evidence="13">Plays a critical role in the incorporation of lipoproteins in the outer membrane after they are released by the LolA protein.</text>
</comment>
<feature type="signal peptide" evidence="14">
    <location>
        <begin position="1"/>
        <end position="20"/>
    </location>
</feature>
<dbReference type="SUPFAM" id="SSF89392">
    <property type="entry name" value="Prokaryotic lipoproteins and lipoprotein localization factors"/>
    <property type="match status" value="1"/>
</dbReference>
<dbReference type="PROSITE" id="PS51257">
    <property type="entry name" value="PROKAR_LIPOPROTEIN"/>
    <property type="match status" value="1"/>
</dbReference>
<evidence type="ECO:0000313" key="16">
    <source>
        <dbReference type="Proteomes" id="UP000295830"/>
    </source>
</evidence>